<dbReference type="Pfam" id="PF01614">
    <property type="entry name" value="IclR_C"/>
    <property type="match status" value="1"/>
</dbReference>
<accession>A0ABW2AUQ6</accession>
<dbReference type="InterPro" id="IPR036390">
    <property type="entry name" value="WH_DNA-bd_sf"/>
</dbReference>
<dbReference type="SMART" id="SM00346">
    <property type="entry name" value="HTH_ICLR"/>
    <property type="match status" value="1"/>
</dbReference>
<dbReference type="InterPro" id="IPR005471">
    <property type="entry name" value="Tscrpt_reg_IclR_N"/>
</dbReference>
<evidence type="ECO:0000259" key="4">
    <source>
        <dbReference type="PROSITE" id="PS51077"/>
    </source>
</evidence>
<dbReference type="InterPro" id="IPR014757">
    <property type="entry name" value="Tscrpt_reg_IclR_C"/>
</dbReference>
<organism evidence="6 7">
    <name type="scientific">Branchiibius cervicis</name>
    <dbReference type="NCBI Taxonomy" id="908252"/>
    <lineage>
        <taxon>Bacteria</taxon>
        <taxon>Bacillati</taxon>
        <taxon>Actinomycetota</taxon>
        <taxon>Actinomycetes</taxon>
        <taxon>Micrococcales</taxon>
        <taxon>Dermacoccaceae</taxon>
        <taxon>Branchiibius</taxon>
    </lineage>
</organism>
<feature type="domain" description="IclR-ED" evidence="5">
    <location>
        <begin position="72"/>
        <end position="250"/>
    </location>
</feature>
<dbReference type="PROSITE" id="PS51078">
    <property type="entry name" value="ICLR_ED"/>
    <property type="match status" value="1"/>
</dbReference>
<dbReference type="PROSITE" id="PS51077">
    <property type="entry name" value="HTH_ICLR"/>
    <property type="match status" value="1"/>
</dbReference>
<dbReference type="Gene3D" id="1.10.10.10">
    <property type="entry name" value="Winged helix-like DNA-binding domain superfamily/Winged helix DNA-binding domain"/>
    <property type="match status" value="1"/>
</dbReference>
<dbReference type="PANTHER" id="PTHR30136:SF24">
    <property type="entry name" value="HTH-TYPE TRANSCRIPTIONAL REPRESSOR ALLR"/>
    <property type="match status" value="1"/>
</dbReference>
<dbReference type="Pfam" id="PF09339">
    <property type="entry name" value="HTH_IclR"/>
    <property type="match status" value="1"/>
</dbReference>
<evidence type="ECO:0000313" key="7">
    <source>
        <dbReference type="Proteomes" id="UP001596356"/>
    </source>
</evidence>
<dbReference type="EMBL" id="JBHSWJ010000002">
    <property type="protein sequence ID" value="MFC6714673.1"/>
    <property type="molecule type" value="Genomic_DNA"/>
</dbReference>
<keyword evidence="2" id="KW-0238">DNA-binding</keyword>
<dbReference type="Gene3D" id="3.30.450.40">
    <property type="match status" value="1"/>
</dbReference>
<dbReference type="SUPFAM" id="SSF46785">
    <property type="entry name" value="Winged helix' DNA-binding domain"/>
    <property type="match status" value="1"/>
</dbReference>
<dbReference type="InterPro" id="IPR029016">
    <property type="entry name" value="GAF-like_dom_sf"/>
</dbReference>
<sequence length="259" mass="27605">MAGNSARDGVSVTHKVLALLRAFDAHHRELTLTELATRAQLPLATTHRLAGELVKGQALARTPHATYVVGPLTWDVGQYAPGPRNLTDVASPFLHDVYAATHATVHLAVREGATALYLARLQGNSSVPVVSFVGARLPLSTTGVGKALLAYAPDDVRREVMSDLQRPTAYSIVQAGQLARQLADVRRRGYAVTVQEMSLGTASVAVPVPDPHEQVVAAVGVVVRSLRRDERRLATALQVAARGIQRQLALGLPLDGMTS</sequence>
<dbReference type="InterPro" id="IPR036388">
    <property type="entry name" value="WH-like_DNA-bd_sf"/>
</dbReference>
<name>A0ABW2AUQ6_9MICO</name>
<dbReference type="PANTHER" id="PTHR30136">
    <property type="entry name" value="HELIX-TURN-HELIX TRANSCRIPTIONAL REGULATOR, ICLR FAMILY"/>
    <property type="match status" value="1"/>
</dbReference>
<keyword evidence="7" id="KW-1185">Reference proteome</keyword>
<proteinExistence type="predicted"/>
<dbReference type="RefSeq" id="WP_377823248.1">
    <property type="nucleotide sequence ID" value="NZ_JBHSWJ010000002.1"/>
</dbReference>
<dbReference type="SUPFAM" id="SSF55781">
    <property type="entry name" value="GAF domain-like"/>
    <property type="match status" value="1"/>
</dbReference>
<protein>
    <submittedName>
        <fullName evidence="6">IclR family transcriptional regulator</fullName>
    </submittedName>
</protein>
<dbReference type="InterPro" id="IPR050707">
    <property type="entry name" value="HTH_MetabolicPath_Reg"/>
</dbReference>
<evidence type="ECO:0000256" key="2">
    <source>
        <dbReference type="ARBA" id="ARBA00023125"/>
    </source>
</evidence>
<evidence type="ECO:0000259" key="5">
    <source>
        <dbReference type="PROSITE" id="PS51078"/>
    </source>
</evidence>
<evidence type="ECO:0000313" key="6">
    <source>
        <dbReference type="EMBL" id="MFC6714673.1"/>
    </source>
</evidence>
<keyword evidence="1" id="KW-0805">Transcription regulation</keyword>
<keyword evidence="3" id="KW-0804">Transcription</keyword>
<dbReference type="Proteomes" id="UP001596356">
    <property type="component" value="Unassembled WGS sequence"/>
</dbReference>
<gene>
    <name evidence="6" type="ORF">ACFQBT_12940</name>
</gene>
<feature type="domain" description="HTH iclR-type" evidence="4">
    <location>
        <begin position="10"/>
        <end position="71"/>
    </location>
</feature>
<evidence type="ECO:0000256" key="3">
    <source>
        <dbReference type="ARBA" id="ARBA00023163"/>
    </source>
</evidence>
<comment type="caution">
    <text evidence="6">The sequence shown here is derived from an EMBL/GenBank/DDBJ whole genome shotgun (WGS) entry which is preliminary data.</text>
</comment>
<reference evidence="7" key="1">
    <citation type="journal article" date="2019" name="Int. J. Syst. Evol. Microbiol.">
        <title>The Global Catalogue of Microorganisms (GCM) 10K type strain sequencing project: providing services to taxonomists for standard genome sequencing and annotation.</title>
        <authorList>
            <consortium name="The Broad Institute Genomics Platform"/>
            <consortium name="The Broad Institute Genome Sequencing Center for Infectious Disease"/>
            <person name="Wu L."/>
            <person name="Ma J."/>
        </authorList>
    </citation>
    <scope>NUCLEOTIDE SEQUENCE [LARGE SCALE GENOMIC DNA]</scope>
    <source>
        <strain evidence="7">NBRC 106593</strain>
    </source>
</reference>
<evidence type="ECO:0000256" key="1">
    <source>
        <dbReference type="ARBA" id="ARBA00023015"/>
    </source>
</evidence>